<feature type="coiled-coil region" evidence="1">
    <location>
        <begin position="398"/>
        <end position="448"/>
    </location>
</feature>
<reference evidence="3 4" key="1">
    <citation type="submission" date="2018-10" db="EMBL/GenBank/DDBJ databases">
        <title>Draft genome sequence of the microsporidian Tubulinosema ratisbonensis.</title>
        <authorList>
            <person name="Polonais V."/>
            <person name="Peyretaillade E."/>
            <person name="Niehus S."/>
            <person name="Wawrzyniak I."/>
            <person name="Franchet A."/>
            <person name="Gaspin C."/>
            <person name="Reichstadt M."/>
            <person name="Belser C."/>
            <person name="Labadie K."/>
            <person name="Delbac F."/>
            <person name="Ferrandon D."/>
        </authorList>
    </citation>
    <scope>NUCLEOTIDE SEQUENCE [LARGE SCALE GENOMIC DNA]</scope>
    <source>
        <strain evidence="3 4">Franzen</strain>
    </source>
</reference>
<dbReference type="AlphaFoldDB" id="A0A437AI58"/>
<accession>A0A437AI58</accession>
<name>A0A437AI58_9MICR</name>
<dbReference type="InterPro" id="IPR043129">
    <property type="entry name" value="ATPase_NBD"/>
</dbReference>
<feature type="region of interest" description="Disordered" evidence="2">
    <location>
        <begin position="556"/>
        <end position="605"/>
    </location>
</feature>
<keyword evidence="4" id="KW-1185">Reference proteome</keyword>
<evidence type="ECO:0000313" key="4">
    <source>
        <dbReference type="Proteomes" id="UP000282876"/>
    </source>
</evidence>
<gene>
    <name evidence="3" type="ORF">TUBRATIS_27220</name>
</gene>
<proteinExistence type="predicted"/>
<dbReference type="Proteomes" id="UP000282876">
    <property type="component" value="Unassembled WGS sequence"/>
</dbReference>
<evidence type="ECO:0000256" key="1">
    <source>
        <dbReference type="SAM" id="Coils"/>
    </source>
</evidence>
<sequence length="605" mass="71529">MAVIGIDLGNKTVSLFCSDGKYITDPINKHVIPTVFDKTMPRAFGNQIRKDNRKSIAVRSNHPLSNLTDLNMFICFLDRLCINYPGCSFSYAVPFNYSDTKRRTLIQLNRRNVSSLYSQLFSLGLNFYLKREVNEFILLDFGYSQTSFGKFVHKEKSLFLENFVEIPFGSCTFDEKIINFIANEIKETSSFAKQIIFNSIDKLKEQLNSFENFKHELEIRDETYEVTIERKVIDELLSKEVNLIKDTLNKFIEENQSEVIEVTGGNSLFYPIKTILSEYNYGKALNFFDSVSYGNCYASFLAEKKRMNLYDKIQGKYLLKNEEEEIILFENPFYNSEAIVKKENKSYKVYFIFNNLEEYVGDCFIKEEETFFIDKNGLLQNNNFIIKNTLSEEELFKIKEEEKKFFLEEEEIRKIKEKKVNLENILLKIKENNKIKINQNKINELINELMVKEMPESVKEMEELEKSFINQLTEVNDFINKTNQEMINFINEYKEKCNLLKKDFFIKGVYKLTNELNKNEILSIYNLDNYDYFRKERILMIYKEAELEVKEKLEEERIKQEKKNNEEKKVKEESVKQEEKNNEGKNNDESVKGEESARESVKEGL</sequence>
<comment type="caution">
    <text evidence="3">The sequence shown here is derived from an EMBL/GenBank/DDBJ whole genome shotgun (WGS) entry which is preliminary data.</text>
</comment>
<dbReference type="VEuPathDB" id="MicrosporidiaDB:TUBRATIS_27220"/>
<organism evidence="3 4">
    <name type="scientific">Tubulinosema ratisbonensis</name>
    <dbReference type="NCBI Taxonomy" id="291195"/>
    <lineage>
        <taxon>Eukaryota</taxon>
        <taxon>Fungi</taxon>
        <taxon>Fungi incertae sedis</taxon>
        <taxon>Microsporidia</taxon>
        <taxon>Tubulinosematoidea</taxon>
        <taxon>Tubulinosematidae</taxon>
        <taxon>Tubulinosema</taxon>
    </lineage>
</organism>
<dbReference type="OrthoDB" id="434160at2759"/>
<dbReference type="EMBL" id="RCSS01000754">
    <property type="protein sequence ID" value="RVD90844.1"/>
    <property type="molecule type" value="Genomic_DNA"/>
</dbReference>
<evidence type="ECO:0000313" key="3">
    <source>
        <dbReference type="EMBL" id="RVD90844.1"/>
    </source>
</evidence>
<dbReference type="SUPFAM" id="SSF53067">
    <property type="entry name" value="Actin-like ATPase domain"/>
    <property type="match status" value="1"/>
</dbReference>
<protein>
    <submittedName>
        <fullName evidence="3">DnaK-like protein</fullName>
    </submittedName>
</protein>
<keyword evidence="1" id="KW-0175">Coiled coil</keyword>
<evidence type="ECO:0000256" key="2">
    <source>
        <dbReference type="SAM" id="MobiDB-lite"/>
    </source>
</evidence>